<keyword evidence="3" id="KW-1185">Reference proteome</keyword>
<gene>
    <name evidence="2" type="ORF">PPYR_01088</name>
</gene>
<name>A0A1Y1MGK2_PHOPY</name>
<organism evidence="1">
    <name type="scientific">Photinus pyralis</name>
    <name type="common">Common eastern firefly</name>
    <name type="synonym">Lampyris pyralis</name>
    <dbReference type="NCBI Taxonomy" id="7054"/>
    <lineage>
        <taxon>Eukaryota</taxon>
        <taxon>Metazoa</taxon>
        <taxon>Ecdysozoa</taxon>
        <taxon>Arthropoda</taxon>
        <taxon>Hexapoda</taxon>
        <taxon>Insecta</taxon>
        <taxon>Pterygota</taxon>
        <taxon>Neoptera</taxon>
        <taxon>Endopterygota</taxon>
        <taxon>Coleoptera</taxon>
        <taxon>Polyphaga</taxon>
        <taxon>Elateriformia</taxon>
        <taxon>Elateroidea</taxon>
        <taxon>Lampyridae</taxon>
        <taxon>Lampyrinae</taxon>
        <taxon>Photinus</taxon>
    </lineage>
</organism>
<dbReference type="Pfam" id="PF16093">
    <property type="entry name" value="PAC4"/>
    <property type="match status" value="1"/>
</dbReference>
<reference evidence="2 3" key="2">
    <citation type="journal article" date="2018" name="Elife">
        <title>Firefly genomes illuminate parallel origins of bioluminescence in beetles.</title>
        <authorList>
            <person name="Fallon T.R."/>
            <person name="Lower S.E."/>
            <person name="Chang C.H."/>
            <person name="Bessho-Uehara M."/>
            <person name="Martin G.J."/>
            <person name="Bewick A.J."/>
            <person name="Behringer M."/>
            <person name="Debat H.J."/>
            <person name="Wong I."/>
            <person name="Day J.C."/>
            <person name="Suvorov A."/>
            <person name="Silva C.J."/>
            <person name="Stanger-Hall K.F."/>
            <person name="Hall D.W."/>
            <person name="Schmitz R.J."/>
            <person name="Nelson D.R."/>
            <person name="Lewis S.M."/>
            <person name="Shigenobu S."/>
            <person name="Bybee S.M."/>
            <person name="Larracuente A.M."/>
            <person name="Oba Y."/>
            <person name="Weng J.K."/>
        </authorList>
    </citation>
    <scope>NUCLEOTIDE SEQUENCE [LARGE SCALE GENOMIC DNA]</scope>
    <source>
        <strain evidence="2">1611_PpyrPB1</strain>
        <tissue evidence="2">Whole body</tissue>
    </source>
</reference>
<sequence>MDTPTRDSEKPAIIFKPSTFTLHTFHGQVNNRRIVFQVIKMKTSTFVCVNYEDEFHFSNLSLVLNSNNKPIGTQLVGNLSEYDTETMAMGLCKKLKKNVYLSCNLDNDRFTLPVVLKQLINEINTFPEKF</sequence>
<dbReference type="InterPro" id="IPR032157">
    <property type="entry name" value="PAC4"/>
</dbReference>
<dbReference type="PANTHER" id="PTHR33559">
    <property type="entry name" value="PROTEASOME ASSEMBLY CHAPERONE 4"/>
    <property type="match status" value="1"/>
</dbReference>
<evidence type="ECO:0008006" key="4">
    <source>
        <dbReference type="Google" id="ProtNLM"/>
    </source>
</evidence>
<reference evidence="2" key="3">
    <citation type="submission" date="2019-08" db="EMBL/GenBank/DDBJ databases">
        <authorList>
            <consortium name="Photinus pyralis genome working group"/>
            <person name="Fallon T.R."/>
            <person name="Sander Lower S.E."/>
            <person name="Weng J.-K."/>
        </authorList>
    </citation>
    <scope>NUCLEOTIDE SEQUENCE</scope>
    <source>
        <strain evidence="2">1611_PpyrPB1</strain>
        <tissue evidence="2">Whole body</tissue>
    </source>
</reference>
<accession>A0A1Y1MGK2</accession>
<dbReference type="Proteomes" id="UP000327044">
    <property type="component" value="Unassembled WGS sequence"/>
</dbReference>
<proteinExistence type="predicted"/>
<dbReference type="EMBL" id="VVIM01000001">
    <property type="protein sequence ID" value="KAB0804118.1"/>
    <property type="molecule type" value="Genomic_DNA"/>
</dbReference>
<reference evidence="1" key="1">
    <citation type="journal article" date="2016" name="Sci. Rep.">
        <title>Molecular characterization of firefly nuptial gifts: a multi-omics approach sheds light on postcopulatory sexual selection.</title>
        <authorList>
            <person name="Al-Wathiqui N."/>
            <person name="Fallon T.R."/>
            <person name="South A."/>
            <person name="Weng J.K."/>
            <person name="Lewis S.M."/>
        </authorList>
    </citation>
    <scope>NUCLEOTIDE SEQUENCE</scope>
</reference>
<evidence type="ECO:0000313" key="2">
    <source>
        <dbReference type="EMBL" id="KAB0804118.1"/>
    </source>
</evidence>
<evidence type="ECO:0000313" key="1">
    <source>
        <dbReference type="EMBL" id="JAV84929.1"/>
    </source>
</evidence>
<dbReference type="InParanoid" id="A0A1Y1MGK2"/>
<evidence type="ECO:0000313" key="3">
    <source>
        <dbReference type="Proteomes" id="UP000327044"/>
    </source>
</evidence>
<protein>
    <recommendedName>
        <fullName evidence="4">Proteasome assembly chaperone 3</fullName>
    </recommendedName>
</protein>
<dbReference type="FunCoup" id="A0A1Y1MGK2">
    <property type="interactions" value="1"/>
</dbReference>
<dbReference type="GO" id="GO:0043248">
    <property type="term" value="P:proteasome assembly"/>
    <property type="evidence" value="ECO:0007669"/>
    <property type="project" value="InterPro"/>
</dbReference>
<dbReference type="EMBL" id="GEZM01031378">
    <property type="protein sequence ID" value="JAV84929.1"/>
    <property type="molecule type" value="Transcribed_RNA"/>
</dbReference>
<dbReference type="PANTHER" id="PTHR33559:SF1">
    <property type="entry name" value="PROTEASOME ASSEMBLY CHAPERONE 4"/>
    <property type="match status" value="1"/>
</dbReference>
<dbReference type="AlphaFoldDB" id="A0A1Y1MGK2"/>